<evidence type="ECO:0000313" key="6">
    <source>
        <dbReference type="EMBL" id="SJZ54842.1"/>
    </source>
</evidence>
<dbReference type="InterPro" id="IPR044144">
    <property type="entry name" value="SAF_UxaA/GarD"/>
</dbReference>
<dbReference type="InterPro" id="IPR052172">
    <property type="entry name" value="UxaA_altronate/galactarate_dh"/>
</dbReference>
<evidence type="ECO:0000256" key="1">
    <source>
        <dbReference type="ARBA" id="ARBA00010986"/>
    </source>
</evidence>
<gene>
    <name evidence="6" type="ORF">SAMN05428963_101245</name>
</gene>
<dbReference type="EMBL" id="FUXL01000001">
    <property type="protein sequence ID" value="SJZ54842.1"/>
    <property type="molecule type" value="Genomic_DNA"/>
</dbReference>
<sequence length="473" mass="50574">MLSDFGARLMDDVPQGHKLALKPHQAGDPVIKYGSVIGLAKEAIEPGQHIHTHNIKTALGGLQEYSYAGPADEIGAASSPQNAPTIDAYVRANGEIGVRNDLWIIPLVGCINGLAKNVARRFERMGALPEGCRVLVLDHPYGCSQLGDDLDNTRNILRDLAVHPNAGGVLIMGLGCENNTRELFIQGFEHPDPRRIRYLTTQEVGDEMEAALSALCDLSDVIGQDRRESVSASRLRIGLKCGGSDGFSGITGNPLLGAFSDWLCSMGGASVLTEVPEMFGAEQILMQRAENREVFDKIVSLINDFKQYFLDHDQPVYENPSPGNKAGGISTLEEKSLGCTQKAGRSIVRDVIRYGQRIKTSGLTLLEAPGNDGTAVTALTAAGCHIVLFTTGRGTPLGGVVPTIKVSTNTDLAARKGHWIDFDAGPVAAGLETVDGLLPTFIDTVLAIANGRSTRNEDNDVHDVVIFKTGVTL</sequence>
<organism evidence="6 7">
    <name type="scientific">Consotaella salsifontis</name>
    <dbReference type="NCBI Taxonomy" id="1365950"/>
    <lineage>
        <taxon>Bacteria</taxon>
        <taxon>Pseudomonadati</taxon>
        <taxon>Pseudomonadota</taxon>
        <taxon>Alphaproteobacteria</taxon>
        <taxon>Hyphomicrobiales</taxon>
        <taxon>Aurantimonadaceae</taxon>
        <taxon>Consotaella</taxon>
    </lineage>
</organism>
<dbReference type="GO" id="GO:0019698">
    <property type="term" value="P:D-galacturonate catabolic process"/>
    <property type="evidence" value="ECO:0007669"/>
    <property type="project" value="TreeGrafter"/>
</dbReference>
<evidence type="ECO:0000313" key="7">
    <source>
        <dbReference type="Proteomes" id="UP000190135"/>
    </source>
</evidence>
<keyword evidence="7" id="KW-1185">Reference proteome</keyword>
<evidence type="ECO:0000259" key="4">
    <source>
        <dbReference type="Pfam" id="PF08666"/>
    </source>
</evidence>
<dbReference type="Pfam" id="PF20629">
    <property type="entry name" value="GD_AH_C"/>
    <property type="match status" value="1"/>
</dbReference>
<keyword evidence="2" id="KW-0456">Lyase</keyword>
<dbReference type="Pfam" id="PF04295">
    <property type="entry name" value="GD_AH_second"/>
    <property type="match status" value="1"/>
</dbReference>
<evidence type="ECO:0000259" key="3">
    <source>
        <dbReference type="Pfam" id="PF04295"/>
    </source>
</evidence>
<evidence type="ECO:0000256" key="2">
    <source>
        <dbReference type="ARBA" id="ARBA00023239"/>
    </source>
</evidence>
<feature type="domain" description="D-galactarate/Altronate dehydratase second" evidence="3">
    <location>
        <begin position="88"/>
        <end position="216"/>
    </location>
</feature>
<dbReference type="InterPro" id="IPR007392">
    <property type="entry name" value="GD_AH_second"/>
</dbReference>
<dbReference type="CDD" id="cd11613">
    <property type="entry name" value="SAF_AH_GD"/>
    <property type="match status" value="1"/>
</dbReference>
<dbReference type="STRING" id="1365950.SAMN05428963_101245"/>
<accession>A0A1T4LJC5</accession>
<dbReference type="PANTHER" id="PTHR30536:SF5">
    <property type="entry name" value="ALTRONATE DEHYDRATASE"/>
    <property type="match status" value="1"/>
</dbReference>
<protein>
    <submittedName>
        <fullName evidence="6">D-altronate dehydratase</fullName>
    </submittedName>
</protein>
<dbReference type="Proteomes" id="UP000190135">
    <property type="component" value="Unassembled WGS sequence"/>
</dbReference>
<evidence type="ECO:0000259" key="5">
    <source>
        <dbReference type="Pfam" id="PF20629"/>
    </source>
</evidence>
<reference evidence="6 7" key="1">
    <citation type="submission" date="2017-02" db="EMBL/GenBank/DDBJ databases">
        <authorList>
            <person name="Peterson S.W."/>
        </authorList>
    </citation>
    <scope>NUCLEOTIDE SEQUENCE [LARGE SCALE GENOMIC DNA]</scope>
    <source>
        <strain evidence="6 7">USBA 369</strain>
    </source>
</reference>
<proteinExistence type="inferred from homology"/>
<feature type="domain" description="D-galactarate/Altronate dehydratase C-terminal" evidence="5">
    <location>
        <begin position="233"/>
        <end position="471"/>
    </location>
</feature>
<dbReference type="InterPro" id="IPR013974">
    <property type="entry name" value="SAF"/>
</dbReference>
<dbReference type="GO" id="GO:0016829">
    <property type="term" value="F:lyase activity"/>
    <property type="evidence" value="ECO:0007669"/>
    <property type="project" value="UniProtKB-KW"/>
</dbReference>
<dbReference type="Pfam" id="PF08666">
    <property type="entry name" value="SAF"/>
    <property type="match status" value="1"/>
</dbReference>
<dbReference type="Gene3D" id="2.30.130.110">
    <property type="match status" value="1"/>
</dbReference>
<feature type="domain" description="SAF" evidence="4">
    <location>
        <begin position="22"/>
        <end position="56"/>
    </location>
</feature>
<dbReference type="PANTHER" id="PTHR30536">
    <property type="entry name" value="ALTRONATE/GALACTARATE DEHYDRATASE"/>
    <property type="match status" value="1"/>
</dbReference>
<dbReference type="AlphaFoldDB" id="A0A1T4LJC5"/>
<dbReference type="InterPro" id="IPR048332">
    <property type="entry name" value="GD_AH_C"/>
</dbReference>
<comment type="similarity">
    <text evidence="1">Belongs to the UxaA family.</text>
</comment>
<name>A0A1T4LJC5_9HYPH</name>